<sequence length="74" mass="8072">MEVSNTTPAKALAIKKPEVTEEQFSGDEAILMSAESPKTEISDRDLGLESQTALRAGRKSTPREQRQDQPCPNG</sequence>
<dbReference type="KEGG" id="tva:4766261"/>
<dbReference type="VEuPathDB" id="TrichDB:TVAGG3_0134160"/>
<evidence type="ECO:0000313" key="2">
    <source>
        <dbReference type="EMBL" id="EAY08362.1"/>
    </source>
</evidence>
<name>A2EG86_TRIV3</name>
<organism evidence="2 3">
    <name type="scientific">Trichomonas vaginalis (strain ATCC PRA-98 / G3)</name>
    <dbReference type="NCBI Taxonomy" id="412133"/>
    <lineage>
        <taxon>Eukaryota</taxon>
        <taxon>Metamonada</taxon>
        <taxon>Parabasalia</taxon>
        <taxon>Trichomonadida</taxon>
        <taxon>Trichomonadidae</taxon>
        <taxon>Trichomonas</taxon>
    </lineage>
</organism>
<accession>A2EG86</accession>
<protein>
    <submittedName>
        <fullName evidence="2">Uncharacterized protein</fullName>
    </submittedName>
</protein>
<keyword evidence="3" id="KW-1185">Reference proteome</keyword>
<dbReference type="VEuPathDB" id="TrichDB:TVAG_352840"/>
<dbReference type="AlphaFoldDB" id="A2EG86"/>
<dbReference type="InParanoid" id="A2EG86"/>
<feature type="region of interest" description="Disordered" evidence="1">
    <location>
        <begin position="33"/>
        <end position="74"/>
    </location>
</feature>
<evidence type="ECO:0000256" key="1">
    <source>
        <dbReference type="SAM" id="MobiDB-lite"/>
    </source>
</evidence>
<evidence type="ECO:0000313" key="3">
    <source>
        <dbReference type="Proteomes" id="UP000001542"/>
    </source>
</evidence>
<dbReference type="EMBL" id="DS113380">
    <property type="protein sequence ID" value="EAY08362.1"/>
    <property type="molecule type" value="Genomic_DNA"/>
</dbReference>
<reference evidence="2" key="2">
    <citation type="journal article" date="2007" name="Science">
        <title>Draft genome sequence of the sexually transmitted pathogen Trichomonas vaginalis.</title>
        <authorList>
            <person name="Carlton J.M."/>
            <person name="Hirt R.P."/>
            <person name="Silva J.C."/>
            <person name="Delcher A.L."/>
            <person name="Schatz M."/>
            <person name="Zhao Q."/>
            <person name="Wortman J.R."/>
            <person name="Bidwell S.L."/>
            <person name="Alsmark U.C.M."/>
            <person name="Besteiro S."/>
            <person name="Sicheritz-Ponten T."/>
            <person name="Noel C.J."/>
            <person name="Dacks J.B."/>
            <person name="Foster P.G."/>
            <person name="Simillion C."/>
            <person name="Van de Peer Y."/>
            <person name="Miranda-Saavedra D."/>
            <person name="Barton G.J."/>
            <person name="Westrop G.D."/>
            <person name="Mueller S."/>
            <person name="Dessi D."/>
            <person name="Fiori P.L."/>
            <person name="Ren Q."/>
            <person name="Paulsen I."/>
            <person name="Zhang H."/>
            <person name="Bastida-Corcuera F.D."/>
            <person name="Simoes-Barbosa A."/>
            <person name="Brown M.T."/>
            <person name="Hayes R.D."/>
            <person name="Mukherjee M."/>
            <person name="Okumura C.Y."/>
            <person name="Schneider R."/>
            <person name="Smith A.J."/>
            <person name="Vanacova S."/>
            <person name="Villalvazo M."/>
            <person name="Haas B.J."/>
            <person name="Pertea M."/>
            <person name="Feldblyum T.V."/>
            <person name="Utterback T.R."/>
            <person name="Shu C.L."/>
            <person name="Osoegawa K."/>
            <person name="de Jong P.J."/>
            <person name="Hrdy I."/>
            <person name="Horvathova L."/>
            <person name="Zubacova Z."/>
            <person name="Dolezal P."/>
            <person name="Malik S.B."/>
            <person name="Logsdon J.M. Jr."/>
            <person name="Henze K."/>
            <person name="Gupta A."/>
            <person name="Wang C.C."/>
            <person name="Dunne R.L."/>
            <person name="Upcroft J.A."/>
            <person name="Upcroft P."/>
            <person name="White O."/>
            <person name="Salzberg S.L."/>
            <person name="Tang P."/>
            <person name="Chiu C.-H."/>
            <person name="Lee Y.-S."/>
            <person name="Embley T.M."/>
            <person name="Coombs G.H."/>
            <person name="Mottram J.C."/>
            <person name="Tachezy J."/>
            <person name="Fraser-Liggett C.M."/>
            <person name="Johnson P.J."/>
        </authorList>
    </citation>
    <scope>NUCLEOTIDE SEQUENCE [LARGE SCALE GENOMIC DNA]</scope>
    <source>
        <strain evidence="2">G3</strain>
    </source>
</reference>
<reference evidence="2" key="1">
    <citation type="submission" date="2006-10" db="EMBL/GenBank/DDBJ databases">
        <authorList>
            <person name="Amadeo P."/>
            <person name="Zhao Q."/>
            <person name="Wortman J."/>
            <person name="Fraser-Liggett C."/>
            <person name="Carlton J."/>
        </authorList>
    </citation>
    <scope>NUCLEOTIDE SEQUENCE</scope>
    <source>
        <strain evidence="2">G3</strain>
    </source>
</reference>
<feature type="compositionally biased region" description="Basic and acidic residues" evidence="1">
    <location>
        <begin position="37"/>
        <end position="47"/>
    </location>
</feature>
<gene>
    <name evidence="2" type="ORF">TVAG_352840</name>
</gene>
<proteinExistence type="predicted"/>
<dbReference type="Proteomes" id="UP000001542">
    <property type="component" value="Unassembled WGS sequence"/>
</dbReference>
<dbReference type="RefSeq" id="XP_001320585.1">
    <property type="nucleotide sequence ID" value="XM_001320550.1"/>
</dbReference>